<keyword evidence="9" id="KW-0677">Repeat</keyword>
<dbReference type="PANTHER" id="PTHR41523:SF8">
    <property type="entry name" value="ETHYLENE RESPONSE SENSOR PROTEIN"/>
    <property type="match status" value="1"/>
</dbReference>
<feature type="domain" description="PAC" evidence="17">
    <location>
        <begin position="102"/>
        <end position="154"/>
    </location>
</feature>
<dbReference type="EMBL" id="FNFD01000005">
    <property type="protein sequence ID" value="SDK18743.1"/>
    <property type="molecule type" value="Genomic_DNA"/>
</dbReference>
<evidence type="ECO:0000256" key="12">
    <source>
        <dbReference type="ARBA" id="ARBA00022840"/>
    </source>
</evidence>
<keyword evidence="11" id="KW-0418">Kinase</keyword>
<dbReference type="GO" id="GO:0004673">
    <property type="term" value="F:protein histidine kinase activity"/>
    <property type="evidence" value="ECO:0007669"/>
    <property type="project" value="UniProtKB-EC"/>
</dbReference>
<dbReference type="SMART" id="SM00086">
    <property type="entry name" value="PAC"/>
    <property type="match status" value="3"/>
</dbReference>
<dbReference type="Pfam" id="PF13426">
    <property type="entry name" value="PAS_9"/>
    <property type="match status" value="2"/>
</dbReference>
<dbReference type="EC" id="2.7.13.3" evidence="2"/>
<organism evidence="18 19">
    <name type="scientific">Pseudomonas indica</name>
    <dbReference type="NCBI Taxonomy" id="137658"/>
    <lineage>
        <taxon>Bacteria</taxon>
        <taxon>Pseudomonadati</taxon>
        <taxon>Pseudomonadota</taxon>
        <taxon>Gammaproteobacteria</taxon>
        <taxon>Pseudomonadales</taxon>
        <taxon>Pseudomonadaceae</taxon>
        <taxon>Pseudomonas</taxon>
    </lineage>
</organism>
<keyword evidence="14" id="KW-0843">Virulence</keyword>
<dbReference type="Gene3D" id="3.30.450.20">
    <property type="entry name" value="PAS domain"/>
    <property type="match status" value="3"/>
</dbReference>
<dbReference type="STRING" id="137658.SAMN05216186_10511"/>
<dbReference type="GO" id="GO:0009881">
    <property type="term" value="F:photoreceptor activity"/>
    <property type="evidence" value="ECO:0007669"/>
    <property type="project" value="UniProtKB-KW"/>
</dbReference>
<keyword evidence="12" id="KW-0067">ATP-binding</keyword>
<evidence type="ECO:0000256" key="13">
    <source>
        <dbReference type="ARBA" id="ARBA00022991"/>
    </source>
</evidence>
<dbReference type="InterPro" id="IPR001610">
    <property type="entry name" value="PAC"/>
</dbReference>
<evidence type="ECO:0000256" key="8">
    <source>
        <dbReference type="ARBA" id="ARBA00022679"/>
    </source>
</evidence>
<dbReference type="InterPro" id="IPR000700">
    <property type="entry name" value="PAS-assoc_C"/>
</dbReference>
<evidence type="ECO:0000256" key="9">
    <source>
        <dbReference type="ARBA" id="ARBA00022737"/>
    </source>
</evidence>
<dbReference type="Pfam" id="PF07536">
    <property type="entry name" value="HWE_HK"/>
    <property type="match status" value="1"/>
</dbReference>
<evidence type="ECO:0000256" key="15">
    <source>
        <dbReference type="ARBA" id="ARBA00023170"/>
    </source>
</evidence>
<dbReference type="AlphaFoldDB" id="A0A1G8ZUL5"/>
<dbReference type="SMART" id="SM00911">
    <property type="entry name" value="HWE_HK"/>
    <property type="match status" value="1"/>
</dbReference>
<dbReference type="NCBIfam" id="TIGR00229">
    <property type="entry name" value="sensory_box"/>
    <property type="match status" value="3"/>
</dbReference>
<keyword evidence="8" id="KW-0808">Transferase</keyword>
<dbReference type="SMART" id="SM00091">
    <property type="entry name" value="PAS"/>
    <property type="match status" value="3"/>
</dbReference>
<dbReference type="InterPro" id="IPR035965">
    <property type="entry name" value="PAS-like_dom_sf"/>
</dbReference>
<gene>
    <name evidence="18" type="ORF">SAMN05216186_10511</name>
</gene>
<dbReference type="InterPro" id="IPR011102">
    <property type="entry name" value="Sig_transdc_His_kinase_HWE"/>
</dbReference>
<evidence type="ECO:0000256" key="11">
    <source>
        <dbReference type="ARBA" id="ARBA00022777"/>
    </source>
</evidence>
<dbReference type="SUPFAM" id="SSF55785">
    <property type="entry name" value="PYP-like sensor domain (PAS domain)"/>
    <property type="match status" value="3"/>
</dbReference>
<evidence type="ECO:0000313" key="18">
    <source>
        <dbReference type="EMBL" id="SDK18743.1"/>
    </source>
</evidence>
<dbReference type="RefSeq" id="WP_084333638.1">
    <property type="nucleotide sequence ID" value="NZ_FNFD01000005.1"/>
</dbReference>
<feature type="domain" description="PAS" evidence="16">
    <location>
        <begin position="280"/>
        <end position="319"/>
    </location>
</feature>
<dbReference type="Proteomes" id="UP000198706">
    <property type="component" value="Unassembled WGS sequence"/>
</dbReference>
<keyword evidence="4" id="KW-0597">Phosphoprotein</keyword>
<feature type="domain" description="PAC" evidence="17">
    <location>
        <begin position="228"/>
        <end position="279"/>
    </location>
</feature>
<keyword evidence="5" id="KW-0716">Sensory transduction</keyword>
<evidence type="ECO:0000256" key="14">
    <source>
        <dbReference type="ARBA" id="ARBA00023026"/>
    </source>
</evidence>
<dbReference type="PANTHER" id="PTHR41523">
    <property type="entry name" value="TWO-COMPONENT SYSTEM SENSOR PROTEIN"/>
    <property type="match status" value="1"/>
</dbReference>
<comment type="catalytic activity">
    <reaction evidence="1">
        <text>ATP + protein L-histidine = ADP + protein N-phospho-L-histidine.</text>
        <dbReference type="EC" id="2.7.13.3"/>
    </reaction>
</comment>
<dbReference type="Pfam" id="PF08448">
    <property type="entry name" value="PAS_4"/>
    <property type="match status" value="1"/>
</dbReference>
<dbReference type="InterPro" id="IPR036890">
    <property type="entry name" value="HATPase_C_sf"/>
</dbReference>
<evidence type="ECO:0000259" key="17">
    <source>
        <dbReference type="PROSITE" id="PS50113"/>
    </source>
</evidence>
<dbReference type="Gene3D" id="3.30.565.10">
    <property type="entry name" value="Histidine kinase-like ATPase, C-terminal domain"/>
    <property type="match status" value="1"/>
</dbReference>
<keyword evidence="7" id="KW-0288">FMN</keyword>
<evidence type="ECO:0000256" key="10">
    <source>
        <dbReference type="ARBA" id="ARBA00022741"/>
    </source>
</evidence>
<accession>A0A1G8ZUL5</accession>
<evidence type="ECO:0000256" key="6">
    <source>
        <dbReference type="ARBA" id="ARBA00022630"/>
    </source>
</evidence>
<evidence type="ECO:0000256" key="2">
    <source>
        <dbReference type="ARBA" id="ARBA00012438"/>
    </source>
</evidence>
<evidence type="ECO:0000256" key="5">
    <source>
        <dbReference type="ARBA" id="ARBA00022606"/>
    </source>
</evidence>
<keyword evidence="6" id="KW-0285">Flavoprotein</keyword>
<sequence>MQENSVALGFPPNGRHGGAPQVFVADDRFLDLLPVAIYVCDAEGFIVRYNRKACELWGRTPRLGDKDERFCGAHRLFWPDGRPLPHAETPMAATLRNGIPACDLEVQIEQPDGKRVWVLVNINPLFTENGRLNGAVNCFQDISARKRAEQALRDSQGFLRSVVEANPECVKIVSSEGALLQINSAGLALLEADDLNEVIGRPMCTWIAAEHREHWQQHHDQVCQGLQRTWEYDQVGLKGTRRHMETHAVPLRMPDGSQAQLAVTRDITRRRQDEKALRQSEQHMRNLLDGLSAAIYTTDACGRINYFNEAAARLWGYRPPLGEAEWCGSWLLRWPDGSPMAHDECPMATTLKQGRAVQGEAIAERPDGTQVPFAAYPMPLRNSDGELIGAVNMLVDISQHKRAEARQSLLIHELNHRVKNTLATVQSIATQSLRNAKSVREFSASFSSRLIALSKAHDLLTHSHWEGASLRSVMMQEFAPYWTIGTPRIRLEGEDIGLGPRAALTLAMAFHELTTNAAKYGALSSPEGKLEVSWRMEDGSQGEMLALEWCEQDGPEVIPPSRQGFGTRLVERSIVHELNGDVHFTYCREGLRCRLRFPLEEANAVEVPELI</sequence>
<dbReference type="PROSITE" id="PS50112">
    <property type="entry name" value="PAS"/>
    <property type="match status" value="1"/>
</dbReference>
<keyword evidence="13" id="KW-0157">Chromophore</keyword>
<dbReference type="CDD" id="cd00130">
    <property type="entry name" value="PAS"/>
    <property type="match status" value="2"/>
</dbReference>
<dbReference type="PROSITE" id="PS50113">
    <property type="entry name" value="PAC"/>
    <property type="match status" value="3"/>
</dbReference>
<evidence type="ECO:0000256" key="1">
    <source>
        <dbReference type="ARBA" id="ARBA00000085"/>
    </source>
</evidence>
<evidence type="ECO:0000256" key="7">
    <source>
        <dbReference type="ARBA" id="ARBA00022643"/>
    </source>
</evidence>
<proteinExistence type="predicted"/>
<dbReference type="InterPro" id="IPR013656">
    <property type="entry name" value="PAS_4"/>
</dbReference>
<keyword evidence="3" id="KW-0600">Photoreceptor protein</keyword>
<dbReference type="InterPro" id="IPR000014">
    <property type="entry name" value="PAS"/>
</dbReference>
<evidence type="ECO:0000313" key="19">
    <source>
        <dbReference type="Proteomes" id="UP000198706"/>
    </source>
</evidence>
<keyword evidence="10" id="KW-0547">Nucleotide-binding</keyword>
<keyword evidence="15" id="KW-0675">Receptor</keyword>
<evidence type="ECO:0000256" key="4">
    <source>
        <dbReference type="ARBA" id="ARBA00022553"/>
    </source>
</evidence>
<evidence type="ECO:0000256" key="3">
    <source>
        <dbReference type="ARBA" id="ARBA00022543"/>
    </source>
</evidence>
<keyword evidence="19" id="KW-1185">Reference proteome</keyword>
<feature type="domain" description="PAC" evidence="17">
    <location>
        <begin position="357"/>
        <end position="409"/>
    </location>
</feature>
<evidence type="ECO:0000259" key="16">
    <source>
        <dbReference type="PROSITE" id="PS50112"/>
    </source>
</evidence>
<name>A0A1G8ZUL5_9PSED</name>
<protein>
    <recommendedName>
        <fullName evidence="2">histidine kinase</fullName>
        <ecNumber evidence="2">2.7.13.3</ecNumber>
    </recommendedName>
</protein>
<reference evidence="18 19" key="1">
    <citation type="submission" date="2016-10" db="EMBL/GenBank/DDBJ databases">
        <authorList>
            <person name="de Groot N.N."/>
        </authorList>
    </citation>
    <scope>NUCLEOTIDE SEQUENCE [LARGE SCALE GENOMIC DNA]</scope>
    <source>
        <strain evidence="18 19">JCM 21544</strain>
    </source>
</reference>
<dbReference type="GO" id="GO:0005524">
    <property type="term" value="F:ATP binding"/>
    <property type="evidence" value="ECO:0007669"/>
    <property type="project" value="UniProtKB-KW"/>
</dbReference>